<proteinExistence type="predicted"/>
<comment type="caution">
    <text evidence="1">The sequence shown here is derived from an EMBL/GenBank/DDBJ whole genome shotgun (WGS) entry which is preliminary data.</text>
</comment>
<reference evidence="1 2" key="1">
    <citation type="submission" date="2019-05" db="EMBL/GenBank/DDBJ databases">
        <authorList>
            <person name="Farhan Ul Haque M."/>
        </authorList>
    </citation>
    <scope>NUCLEOTIDE SEQUENCE [LARGE SCALE GENOMIC DNA]</scope>
    <source>
        <strain evidence="1">2</strain>
    </source>
</reference>
<gene>
    <name evidence="1" type="ORF">MPC4_250030</name>
</gene>
<accession>A0A8B6M8F0</accession>
<sequence>MFGVIDPAWKYEVVGRVTSGRETCQNAAAAWLKELKLSGPAGFLLDDDRARTHPAATYKVADLDLDKVTSAQFAHVEGLKDARSLAPLPNP</sequence>
<evidence type="ECO:0000313" key="1">
    <source>
        <dbReference type="EMBL" id="VTZ50522.1"/>
    </source>
</evidence>
<name>A0A8B6M8F0_METTU</name>
<evidence type="ECO:0000313" key="2">
    <source>
        <dbReference type="Proteomes" id="UP000485880"/>
    </source>
</evidence>
<organism evidence="1 2">
    <name type="scientific">Methylocella tundrae</name>
    <dbReference type="NCBI Taxonomy" id="227605"/>
    <lineage>
        <taxon>Bacteria</taxon>
        <taxon>Pseudomonadati</taxon>
        <taxon>Pseudomonadota</taxon>
        <taxon>Alphaproteobacteria</taxon>
        <taxon>Hyphomicrobiales</taxon>
        <taxon>Beijerinckiaceae</taxon>
        <taxon>Methylocella</taxon>
    </lineage>
</organism>
<dbReference type="EMBL" id="CABFMQ020000082">
    <property type="protein sequence ID" value="VTZ50522.1"/>
    <property type="molecule type" value="Genomic_DNA"/>
</dbReference>
<dbReference type="Proteomes" id="UP000485880">
    <property type="component" value="Unassembled WGS sequence"/>
</dbReference>
<dbReference type="AlphaFoldDB" id="A0A8B6M8F0"/>
<keyword evidence="2" id="KW-1185">Reference proteome</keyword>
<protein>
    <submittedName>
        <fullName evidence="1">Uncharacterized protein</fullName>
    </submittedName>
</protein>